<reference evidence="5 6" key="1">
    <citation type="submission" date="2018-06" db="EMBL/GenBank/DDBJ databases">
        <title>The Genome of Cuscuta australis (Dodder) Provides Insight into the Evolution of Plant Parasitism.</title>
        <authorList>
            <person name="Liu H."/>
        </authorList>
    </citation>
    <scope>NUCLEOTIDE SEQUENCE [LARGE SCALE GENOMIC DNA]</scope>
    <source>
        <strain evidence="6">cv. Yunnan</strain>
        <tissue evidence="5">Vines</tissue>
    </source>
</reference>
<dbReference type="Proteomes" id="UP000249390">
    <property type="component" value="Unassembled WGS sequence"/>
</dbReference>
<feature type="active site" evidence="2">
    <location>
        <position position="329"/>
    </location>
</feature>
<dbReference type="InterPro" id="IPR032861">
    <property type="entry name" value="TAXi_N"/>
</dbReference>
<keyword evidence="3" id="KW-0732">Signal</keyword>
<dbReference type="PANTHER" id="PTHR13683:SF826">
    <property type="entry name" value="ASPARTYL PROTEASE FAMILY PROTEIN 1"/>
    <property type="match status" value="1"/>
</dbReference>
<dbReference type="Gene3D" id="2.40.70.10">
    <property type="entry name" value="Acid Proteases"/>
    <property type="match status" value="2"/>
</dbReference>
<dbReference type="InterPro" id="IPR034164">
    <property type="entry name" value="Pepsin-like_dom"/>
</dbReference>
<dbReference type="PANTHER" id="PTHR13683">
    <property type="entry name" value="ASPARTYL PROTEASES"/>
    <property type="match status" value="1"/>
</dbReference>
<dbReference type="PROSITE" id="PS51767">
    <property type="entry name" value="PEPTIDASE_A1"/>
    <property type="match status" value="1"/>
</dbReference>
<protein>
    <recommendedName>
        <fullName evidence="4">Peptidase A1 domain-containing protein</fullName>
    </recommendedName>
</protein>
<gene>
    <name evidence="5" type="ORF">DM860_003700</name>
</gene>
<dbReference type="InterPro" id="IPR033121">
    <property type="entry name" value="PEPTIDASE_A1"/>
</dbReference>
<dbReference type="Pfam" id="PF14543">
    <property type="entry name" value="TAXi_N"/>
    <property type="match status" value="1"/>
</dbReference>
<keyword evidence="6" id="KW-1185">Reference proteome</keyword>
<sequence>MSSKFLAFLLLIFLVALQLGCFDGVVSGQQQLLHYNIYHRDSDEVVGVLGASGLPMKGTAEYYSVMAARDQHRHRRHAFTFQGGDVTTRIDNLGSLQYARIHIGTPPVQFLVALDTGSDLFWLPCRCKDCATSYTIPPNTVMSLNSYEPGSSSTSEVVLCNSSYCFGDSHRSCPLHGPTPCTYEYPYMSPDTATKGFLVEDFMHLEAYDTNATTTQLDHIVAPVVFGCGEVVSGFLLDAAAINGFLGLGHAALDLTSLLSSRGLVPNSFSLCFARDGSGRVAFGDKGDADQMVTPLLEGSHKCVWYNIGIDKICVEKIVANIEFEAMFDSGSSITTLTEPTYTMITKIFNAFVKDPPIQVADVPFDFCYIRE</sequence>
<dbReference type="AlphaFoldDB" id="A0A328DLA4"/>
<evidence type="ECO:0000313" key="5">
    <source>
        <dbReference type="EMBL" id="RAL44941.1"/>
    </source>
</evidence>
<dbReference type="CDD" id="cd05471">
    <property type="entry name" value="pepsin_like"/>
    <property type="match status" value="1"/>
</dbReference>
<dbReference type="InterPro" id="IPR021109">
    <property type="entry name" value="Peptidase_aspartic_dom_sf"/>
</dbReference>
<dbReference type="InterPro" id="IPR001969">
    <property type="entry name" value="Aspartic_peptidase_AS"/>
</dbReference>
<evidence type="ECO:0000256" key="2">
    <source>
        <dbReference type="PIRSR" id="PIRSR601461-1"/>
    </source>
</evidence>
<dbReference type="EMBL" id="NQVE01000142">
    <property type="protein sequence ID" value="RAL44941.1"/>
    <property type="molecule type" value="Genomic_DNA"/>
</dbReference>
<proteinExistence type="inferred from homology"/>
<comment type="similarity">
    <text evidence="1">Belongs to the peptidase A1 family.</text>
</comment>
<feature type="chain" id="PRO_5016450217" description="Peptidase A1 domain-containing protein" evidence="3">
    <location>
        <begin position="29"/>
        <end position="372"/>
    </location>
</feature>
<feature type="active site" evidence="2">
    <location>
        <position position="115"/>
    </location>
</feature>
<feature type="signal peptide" evidence="3">
    <location>
        <begin position="1"/>
        <end position="28"/>
    </location>
</feature>
<evidence type="ECO:0000313" key="6">
    <source>
        <dbReference type="Proteomes" id="UP000249390"/>
    </source>
</evidence>
<evidence type="ECO:0000259" key="4">
    <source>
        <dbReference type="PROSITE" id="PS51767"/>
    </source>
</evidence>
<name>A0A328DLA4_9ASTE</name>
<accession>A0A328DLA4</accession>
<dbReference type="GO" id="GO:0004190">
    <property type="term" value="F:aspartic-type endopeptidase activity"/>
    <property type="evidence" value="ECO:0007669"/>
    <property type="project" value="InterPro"/>
</dbReference>
<organism evidence="5 6">
    <name type="scientific">Cuscuta australis</name>
    <dbReference type="NCBI Taxonomy" id="267555"/>
    <lineage>
        <taxon>Eukaryota</taxon>
        <taxon>Viridiplantae</taxon>
        <taxon>Streptophyta</taxon>
        <taxon>Embryophyta</taxon>
        <taxon>Tracheophyta</taxon>
        <taxon>Spermatophyta</taxon>
        <taxon>Magnoliopsida</taxon>
        <taxon>eudicotyledons</taxon>
        <taxon>Gunneridae</taxon>
        <taxon>Pentapetalae</taxon>
        <taxon>asterids</taxon>
        <taxon>lamiids</taxon>
        <taxon>Solanales</taxon>
        <taxon>Convolvulaceae</taxon>
        <taxon>Cuscuteae</taxon>
        <taxon>Cuscuta</taxon>
        <taxon>Cuscuta subgen. Grammica</taxon>
        <taxon>Cuscuta sect. Cleistogrammica</taxon>
    </lineage>
</organism>
<feature type="domain" description="Peptidase A1" evidence="4">
    <location>
        <begin position="97"/>
        <end position="372"/>
    </location>
</feature>
<dbReference type="SUPFAM" id="SSF50630">
    <property type="entry name" value="Acid proteases"/>
    <property type="match status" value="1"/>
</dbReference>
<dbReference type="GO" id="GO:0006508">
    <property type="term" value="P:proteolysis"/>
    <property type="evidence" value="ECO:0007669"/>
    <property type="project" value="InterPro"/>
</dbReference>
<comment type="caution">
    <text evidence="5">The sequence shown here is derived from an EMBL/GenBank/DDBJ whole genome shotgun (WGS) entry which is preliminary data.</text>
</comment>
<evidence type="ECO:0000256" key="3">
    <source>
        <dbReference type="SAM" id="SignalP"/>
    </source>
</evidence>
<dbReference type="PROSITE" id="PS00141">
    <property type="entry name" value="ASP_PROTEASE"/>
    <property type="match status" value="2"/>
</dbReference>
<dbReference type="InterPro" id="IPR001461">
    <property type="entry name" value="Aspartic_peptidase_A1"/>
</dbReference>
<evidence type="ECO:0000256" key="1">
    <source>
        <dbReference type="ARBA" id="ARBA00007447"/>
    </source>
</evidence>